<keyword evidence="2" id="KW-1185">Reference proteome</keyword>
<accession>A0ABT9YH25</accession>
<reference evidence="1 2" key="1">
    <citation type="submission" date="2023-07" db="EMBL/GenBank/DDBJ databases">
        <title>Genomic Encyclopedia of Type Strains, Phase IV (KMG-IV): sequencing the most valuable type-strain genomes for metagenomic binning, comparative biology and taxonomic classification.</title>
        <authorList>
            <person name="Goeker M."/>
        </authorList>
    </citation>
    <scope>NUCLEOTIDE SEQUENCE [LARGE SCALE GENOMIC DNA]</scope>
    <source>
        <strain evidence="1 2">DSM 19154</strain>
    </source>
</reference>
<evidence type="ECO:0000313" key="1">
    <source>
        <dbReference type="EMBL" id="MDQ0207160.1"/>
    </source>
</evidence>
<dbReference type="InterPro" id="IPR036380">
    <property type="entry name" value="Isochorismatase-like_sf"/>
</dbReference>
<organism evidence="1 2">
    <name type="scientific">Alkalicoccobacillus murimartini</name>
    <dbReference type="NCBI Taxonomy" id="171685"/>
    <lineage>
        <taxon>Bacteria</taxon>
        <taxon>Bacillati</taxon>
        <taxon>Bacillota</taxon>
        <taxon>Bacilli</taxon>
        <taxon>Bacillales</taxon>
        <taxon>Bacillaceae</taxon>
        <taxon>Alkalicoccobacillus</taxon>
    </lineage>
</organism>
<protein>
    <submittedName>
        <fullName evidence="1">Nicotinamidase-related amidase</fullName>
    </submittedName>
</protein>
<comment type="caution">
    <text evidence="1">The sequence shown here is derived from an EMBL/GenBank/DDBJ whole genome shotgun (WGS) entry which is preliminary data.</text>
</comment>
<sequence>MKALINIDYTHDFIANDGALTVGTPGQAIESAIVELTKQFVDEGHFVVFAVDAHDEKDDYHPESKLFPPHNIRHTSGRDLYGALGQYYNEIKD</sequence>
<gene>
    <name evidence="1" type="ORF">J2S05_001959</name>
</gene>
<dbReference type="EMBL" id="JAUSUA010000002">
    <property type="protein sequence ID" value="MDQ0207160.1"/>
    <property type="molecule type" value="Genomic_DNA"/>
</dbReference>
<evidence type="ECO:0000313" key="2">
    <source>
        <dbReference type="Proteomes" id="UP001225034"/>
    </source>
</evidence>
<dbReference type="Gene3D" id="3.40.50.850">
    <property type="entry name" value="Isochorismatase-like"/>
    <property type="match status" value="1"/>
</dbReference>
<name>A0ABT9YH25_9BACI</name>
<dbReference type="SUPFAM" id="SSF52499">
    <property type="entry name" value="Isochorismatase-like hydrolases"/>
    <property type="match status" value="1"/>
</dbReference>
<dbReference type="Proteomes" id="UP001225034">
    <property type="component" value="Unassembled WGS sequence"/>
</dbReference>
<proteinExistence type="predicted"/>